<feature type="compositionally biased region" description="Polar residues" evidence="1">
    <location>
        <begin position="142"/>
        <end position="161"/>
    </location>
</feature>
<sequence>TNRVTHLGNTTSCRVESAHSVLKRWLHTSTGALDTMWQKIDAEIKSQMTGISQDNQRQDNQSAWTDVDVFRTFVQEVEEGDPATIRYMNHLMYAQLYPEQQAYAEPEVKENTRGRPKKTDSTKRKLSRWEYRDNSRGRPVGRTSTFLHGPTNTSSRGTKNTSSRGPTSSQSSQPSQEAPQ</sequence>
<evidence type="ECO:0000313" key="3">
    <source>
        <dbReference type="Proteomes" id="UP001153555"/>
    </source>
</evidence>
<dbReference type="Proteomes" id="UP001153555">
    <property type="component" value="Unassembled WGS sequence"/>
</dbReference>
<organism evidence="2 3">
    <name type="scientific">Striga hermonthica</name>
    <name type="common">Purple witchweed</name>
    <name type="synonym">Buchnera hermonthica</name>
    <dbReference type="NCBI Taxonomy" id="68872"/>
    <lineage>
        <taxon>Eukaryota</taxon>
        <taxon>Viridiplantae</taxon>
        <taxon>Streptophyta</taxon>
        <taxon>Embryophyta</taxon>
        <taxon>Tracheophyta</taxon>
        <taxon>Spermatophyta</taxon>
        <taxon>Magnoliopsida</taxon>
        <taxon>eudicotyledons</taxon>
        <taxon>Gunneridae</taxon>
        <taxon>Pentapetalae</taxon>
        <taxon>asterids</taxon>
        <taxon>lamiids</taxon>
        <taxon>Lamiales</taxon>
        <taxon>Orobanchaceae</taxon>
        <taxon>Buchnereae</taxon>
        <taxon>Striga</taxon>
    </lineage>
</organism>
<accession>A0A9N7NXW4</accession>
<protein>
    <submittedName>
        <fullName evidence="2">Uncharacterized protein</fullName>
    </submittedName>
</protein>
<feature type="compositionally biased region" description="Low complexity" evidence="1">
    <location>
        <begin position="162"/>
        <end position="180"/>
    </location>
</feature>
<proteinExistence type="predicted"/>
<feature type="compositionally biased region" description="Basic and acidic residues" evidence="1">
    <location>
        <begin position="106"/>
        <end position="136"/>
    </location>
</feature>
<gene>
    <name evidence="2" type="ORF">SHERM_07400</name>
</gene>
<keyword evidence="3" id="KW-1185">Reference proteome</keyword>
<reference evidence="2" key="1">
    <citation type="submission" date="2019-12" db="EMBL/GenBank/DDBJ databases">
        <authorList>
            <person name="Scholes J."/>
        </authorList>
    </citation>
    <scope>NUCLEOTIDE SEQUENCE</scope>
</reference>
<evidence type="ECO:0000313" key="2">
    <source>
        <dbReference type="EMBL" id="CAA0841388.1"/>
    </source>
</evidence>
<name>A0A9N7NXW4_STRHE</name>
<feature type="region of interest" description="Disordered" evidence="1">
    <location>
        <begin position="105"/>
        <end position="180"/>
    </location>
</feature>
<dbReference type="EMBL" id="CACSLK010034108">
    <property type="protein sequence ID" value="CAA0841388.1"/>
    <property type="molecule type" value="Genomic_DNA"/>
</dbReference>
<feature type="non-terminal residue" evidence="2">
    <location>
        <position position="1"/>
    </location>
</feature>
<evidence type="ECO:0000256" key="1">
    <source>
        <dbReference type="SAM" id="MobiDB-lite"/>
    </source>
</evidence>
<comment type="caution">
    <text evidence="2">The sequence shown here is derived from an EMBL/GenBank/DDBJ whole genome shotgun (WGS) entry which is preliminary data.</text>
</comment>
<dbReference type="OrthoDB" id="2422440at2759"/>
<feature type="non-terminal residue" evidence="2">
    <location>
        <position position="180"/>
    </location>
</feature>
<dbReference type="AlphaFoldDB" id="A0A9N7NXW4"/>